<evidence type="ECO:0000313" key="3">
    <source>
        <dbReference type="Proteomes" id="UP000438476"/>
    </source>
</evidence>
<protein>
    <submittedName>
        <fullName evidence="2">Cupin domain-containing protein</fullName>
    </submittedName>
</protein>
<dbReference type="EMBL" id="WTYT01000008">
    <property type="protein sequence ID" value="MXO67194.1"/>
    <property type="molecule type" value="Genomic_DNA"/>
</dbReference>
<dbReference type="RefSeq" id="WP_160737649.1">
    <property type="nucleotide sequence ID" value="NZ_WTYT01000008.1"/>
</dbReference>
<proteinExistence type="predicted"/>
<dbReference type="InterPro" id="IPR014710">
    <property type="entry name" value="RmlC-like_jellyroll"/>
</dbReference>
<dbReference type="InterPro" id="IPR013096">
    <property type="entry name" value="Cupin_2"/>
</dbReference>
<gene>
    <name evidence="2" type="ORF">GRI91_15645</name>
</gene>
<dbReference type="Gene3D" id="2.60.120.10">
    <property type="entry name" value="Jelly Rolls"/>
    <property type="match status" value="1"/>
</dbReference>
<dbReference type="InterPro" id="IPR011051">
    <property type="entry name" value="RmlC_Cupin_sf"/>
</dbReference>
<organism evidence="2 3">
    <name type="scientific">Altericroceibacterium endophyticum</name>
    <dbReference type="NCBI Taxonomy" id="1808508"/>
    <lineage>
        <taxon>Bacteria</taxon>
        <taxon>Pseudomonadati</taxon>
        <taxon>Pseudomonadota</taxon>
        <taxon>Alphaproteobacteria</taxon>
        <taxon>Sphingomonadales</taxon>
        <taxon>Erythrobacteraceae</taxon>
        <taxon>Altericroceibacterium</taxon>
    </lineage>
</organism>
<dbReference type="Pfam" id="PF07883">
    <property type="entry name" value="Cupin_2"/>
    <property type="match status" value="1"/>
</dbReference>
<name>A0A6I4T7P6_9SPHN</name>
<dbReference type="Proteomes" id="UP000438476">
    <property type="component" value="Unassembled WGS sequence"/>
</dbReference>
<dbReference type="SUPFAM" id="SSF51182">
    <property type="entry name" value="RmlC-like cupins"/>
    <property type="match status" value="1"/>
</dbReference>
<dbReference type="AlphaFoldDB" id="A0A6I4T7P6"/>
<evidence type="ECO:0000259" key="1">
    <source>
        <dbReference type="Pfam" id="PF07883"/>
    </source>
</evidence>
<evidence type="ECO:0000313" key="2">
    <source>
        <dbReference type="EMBL" id="MXO67194.1"/>
    </source>
</evidence>
<sequence>MALTLFDPLDTLVRLDANARKATPLPRSAQAWREINTSHGERVIGMFAPVDAKDLHPEKWEMHPHGDELIYLFEGAIDIVTGDEDGREQDLTSLRAGQSCLVPTGIWHRLLLREPSRMMFVTPAGGTRMQPWRDGA</sequence>
<dbReference type="OrthoDB" id="512358at2"/>
<comment type="caution">
    <text evidence="2">The sequence shown here is derived from an EMBL/GenBank/DDBJ whole genome shotgun (WGS) entry which is preliminary data.</text>
</comment>
<keyword evidence="3" id="KW-1185">Reference proteome</keyword>
<accession>A0A6I4T7P6</accession>
<reference evidence="2 3" key="1">
    <citation type="submission" date="2019-12" db="EMBL/GenBank/DDBJ databases">
        <title>Genomic-based taxomic classification of the family Erythrobacteraceae.</title>
        <authorList>
            <person name="Xu L."/>
        </authorList>
    </citation>
    <scope>NUCLEOTIDE SEQUENCE [LARGE SCALE GENOMIC DNA]</scope>
    <source>
        <strain evidence="2 3">LMG 29518</strain>
    </source>
</reference>
<feature type="domain" description="Cupin type-2" evidence="1">
    <location>
        <begin position="59"/>
        <end position="120"/>
    </location>
</feature>